<dbReference type="AlphaFoldDB" id="A0A9X2PDX1"/>
<name>A0A9X2PDX1_9HYPH</name>
<dbReference type="Pfam" id="PF04397">
    <property type="entry name" value="LytTR"/>
    <property type="match status" value="1"/>
</dbReference>
<keyword evidence="1" id="KW-0472">Membrane</keyword>
<feature type="transmembrane region" description="Helical" evidence="1">
    <location>
        <begin position="85"/>
        <end position="106"/>
    </location>
</feature>
<dbReference type="Gene3D" id="2.40.50.1020">
    <property type="entry name" value="LytTr DNA-binding domain"/>
    <property type="match status" value="1"/>
</dbReference>
<evidence type="ECO:0000313" key="4">
    <source>
        <dbReference type="Proteomes" id="UP001151088"/>
    </source>
</evidence>
<evidence type="ECO:0000256" key="1">
    <source>
        <dbReference type="SAM" id="Phobius"/>
    </source>
</evidence>
<organism evidence="3 4">
    <name type="scientific">Ancylobacter mangrovi</name>
    <dbReference type="NCBI Taxonomy" id="2972472"/>
    <lineage>
        <taxon>Bacteria</taxon>
        <taxon>Pseudomonadati</taxon>
        <taxon>Pseudomonadota</taxon>
        <taxon>Alphaproteobacteria</taxon>
        <taxon>Hyphomicrobiales</taxon>
        <taxon>Xanthobacteraceae</taxon>
        <taxon>Ancylobacter</taxon>
    </lineage>
</organism>
<dbReference type="InterPro" id="IPR007492">
    <property type="entry name" value="LytTR_DNA-bd_dom"/>
</dbReference>
<feature type="transmembrane region" description="Helical" evidence="1">
    <location>
        <begin position="118"/>
        <end position="137"/>
    </location>
</feature>
<dbReference type="RefSeq" id="WP_258734120.1">
    <property type="nucleotide sequence ID" value="NZ_JANTHZ010000009.1"/>
</dbReference>
<sequence length="282" mass="30645">MREFASFHPAVRLPRWTAEVGFALALGPAFAWVGPFGTDDEPFLSGLIYWSGMLASWFVVMAITEELLGNAGLFAEARPAAKRAAIIALAAFPMLLIVAPATYLFTGWQVTLLELGEKYVQIVLVGSGVWLIARAALARTPETAAICPPTPREMAGALPAAIVPDVRPAVPQLVESRLVQRLAPELRGRLICLEMEDHYVRVHTERGSALLLLRLSDAMAETAPTAGRQVHRSWWVADEAVESFARTGRTGMLRLSNGLSTPVSQRHLKSVETLASSRPAAR</sequence>
<keyword evidence="1" id="KW-1133">Transmembrane helix</keyword>
<proteinExistence type="predicted"/>
<dbReference type="SMART" id="SM00850">
    <property type="entry name" value="LytTR"/>
    <property type="match status" value="1"/>
</dbReference>
<gene>
    <name evidence="3" type="ORF">NVS89_17895</name>
</gene>
<keyword evidence="4" id="KW-1185">Reference proteome</keyword>
<accession>A0A9X2PDX1</accession>
<feature type="transmembrane region" description="Helical" evidence="1">
    <location>
        <begin position="47"/>
        <end position="64"/>
    </location>
</feature>
<keyword evidence="1" id="KW-0812">Transmembrane</keyword>
<dbReference type="GO" id="GO:0003677">
    <property type="term" value="F:DNA binding"/>
    <property type="evidence" value="ECO:0007669"/>
    <property type="project" value="InterPro"/>
</dbReference>
<dbReference type="EMBL" id="JANTHZ010000009">
    <property type="protein sequence ID" value="MCS0496962.1"/>
    <property type="molecule type" value="Genomic_DNA"/>
</dbReference>
<comment type="caution">
    <text evidence="3">The sequence shown here is derived from an EMBL/GenBank/DDBJ whole genome shotgun (WGS) entry which is preliminary data.</text>
</comment>
<reference evidence="3" key="1">
    <citation type="submission" date="2022-08" db="EMBL/GenBank/DDBJ databases">
        <authorList>
            <person name="Li F."/>
        </authorList>
    </citation>
    <scope>NUCLEOTIDE SEQUENCE</scope>
    <source>
        <strain evidence="3">MQZ15Z-1</strain>
    </source>
</reference>
<evidence type="ECO:0000313" key="3">
    <source>
        <dbReference type="EMBL" id="MCS0496962.1"/>
    </source>
</evidence>
<evidence type="ECO:0000259" key="2">
    <source>
        <dbReference type="PROSITE" id="PS50930"/>
    </source>
</evidence>
<dbReference type="Proteomes" id="UP001151088">
    <property type="component" value="Unassembled WGS sequence"/>
</dbReference>
<feature type="domain" description="HTH LytTR-type" evidence="2">
    <location>
        <begin position="190"/>
        <end position="277"/>
    </location>
</feature>
<dbReference type="PROSITE" id="PS50930">
    <property type="entry name" value="HTH_LYTTR"/>
    <property type="match status" value="1"/>
</dbReference>
<protein>
    <submittedName>
        <fullName evidence="3">LytTR family transcriptional regulator</fullName>
    </submittedName>
</protein>